<comment type="caution">
    <text evidence="3">The sequence shown here is derived from an EMBL/GenBank/DDBJ whole genome shotgun (WGS) entry which is preliminary data.</text>
</comment>
<accession>A0AAI8YE83</accession>
<proteinExistence type="predicted"/>
<reference evidence="3" key="1">
    <citation type="submission" date="2023-10" db="EMBL/GenBank/DDBJ databases">
        <authorList>
            <person name="Hackl T."/>
        </authorList>
    </citation>
    <scope>NUCLEOTIDE SEQUENCE</scope>
</reference>
<dbReference type="Pfam" id="PF24809">
    <property type="entry name" value="DUF7708"/>
    <property type="match status" value="1"/>
</dbReference>
<feature type="coiled-coil region" evidence="1">
    <location>
        <begin position="261"/>
        <end position="288"/>
    </location>
</feature>
<keyword evidence="4" id="KW-1185">Reference proteome</keyword>
<gene>
    <name evidence="3" type="ORF">KHLLAP_LOCUS1831</name>
</gene>
<dbReference type="InterPro" id="IPR056125">
    <property type="entry name" value="DUF7708"/>
</dbReference>
<dbReference type="EMBL" id="CAUWAG010000003">
    <property type="protein sequence ID" value="CAJ2501363.1"/>
    <property type="molecule type" value="Genomic_DNA"/>
</dbReference>
<organism evidence="3 4">
    <name type="scientific">Anthostomella pinea</name>
    <dbReference type="NCBI Taxonomy" id="933095"/>
    <lineage>
        <taxon>Eukaryota</taxon>
        <taxon>Fungi</taxon>
        <taxon>Dikarya</taxon>
        <taxon>Ascomycota</taxon>
        <taxon>Pezizomycotina</taxon>
        <taxon>Sordariomycetes</taxon>
        <taxon>Xylariomycetidae</taxon>
        <taxon>Xylariales</taxon>
        <taxon>Xylariaceae</taxon>
        <taxon>Anthostomella</taxon>
    </lineage>
</organism>
<feature type="domain" description="DUF7708" evidence="2">
    <location>
        <begin position="137"/>
        <end position="280"/>
    </location>
</feature>
<keyword evidence="1" id="KW-0175">Coiled coil</keyword>
<evidence type="ECO:0000259" key="2">
    <source>
        <dbReference type="Pfam" id="PF24809"/>
    </source>
</evidence>
<evidence type="ECO:0000313" key="3">
    <source>
        <dbReference type="EMBL" id="CAJ2501363.1"/>
    </source>
</evidence>
<dbReference type="Proteomes" id="UP001295740">
    <property type="component" value="Unassembled WGS sequence"/>
</dbReference>
<evidence type="ECO:0000313" key="4">
    <source>
        <dbReference type="Proteomes" id="UP001295740"/>
    </source>
</evidence>
<dbReference type="AlphaFoldDB" id="A0AAI8YE83"/>
<evidence type="ECO:0000256" key="1">
    <source>
        <dbReference type="SAM" id="Coils"/>
    </source>
</evidence>
<sequence>MTTTTIDNAREGRRLVRMYSGDVEGRLPYGSNAQVLGQVLGQNHPDPRDVANPWRKFFETWEPGETELDPITDVITIESNKLRENFLSFLTNCSGQDRLNLARSEPTMEGVIELVQEVTAAAQAKKDSSRRGKAMKYFHKFCRTVDSHKAMLEIIPQGSEYVSILAGTLTVVIQASINHERMAEDLSEALCSISEYVVECKVELELFRTQAMMKLIADFYAHIFVFLSDVMDWIAEKRRRRLLDSFNENFYQKFEDKIETIKRKSEMIRNLAAQSSRAEQRATRLTLEELAKDVRVGLVGEERRHAEMTYFAERMERELLARQEERQLQSDQQLKQLAERLTSMLQDKAVVWIGDMRSVNGGLPLGLTELQHLASPLQMLSGAGGYSRSGSPAIVGWTAEEVLLNSRHMEDFFHRDRIRLQTDLSSPTPVTSEALSRLAEWMKSQSSCFLWLEGPHTEADDFDNAMTILANKVVELAEEAHVPVVSCCELRRGERLRSGNDTREAQSTVALTCALLRQMVEHLLPRFETEIDLSASRLRVLDGSILCWSQMLQLFCDLLPLMPDTLLCVIDGLQWLGDRSTDVYLEELLQAMRGTKLRVLFTTTGRSVCLRKQLQPNETLAIEAVDLREAAWGLDRNNSWALTST</sequence>
<name>A0AAI8YE83_9PEZI</name>
<protein>
    <submittedName>
        <fullName evidence="3">Uu.00g042160.m01.CDS01</fullName>
    </submittedName>
</protein>